<reference evidence="1 2" key="1">
    <citation type="submission" date="2020-08" db="EMBL/GenBank/DDBJ databases">
        <authorList>
            <person name="Hejnol A."/>
        </authorList>
    </citation>
    <scope>NUCLEOTIDE SEQUENCE [LARGE SCALE GENOMIC DNA]</scope>
</reference>
<keyword evidence="2" id="KW-1185">Reference proteome</keyword>
<dbReference type="AlphaFoldDB" id="A0A7I8VXQ7"/>
<gene>
    <name evidence="1" type="ORF">DGYR_LOCUS9154</name>
</gene>
<dbReference type="Proteomes" id="UP000549394">
    <property type="component" value="Unassembled WGS sequence"/>
</dbReference>
<sequence length="169" mass="18555">MNTNNCDLLDISSLGDSLTSNPSSTLYIKPQCVSLFNISASTNCLSGLSTNNFLKSLGDGLQDCQSNPPKLSIGSIITFRATVKMLPQTTIYVTIHKVDKANKCDDIMVVNDPNDKLKMCDLIEDEDNLCKFSCSGKNWRMIKITNYSLNIQICEIQLSSSSRLANVCA</sequence>
<evidence type="ECO:0000313" key="1">
    <source>
        <dbReference type="EMBL" id="CAD5121164.1"/>
    </source>
</evidence>
<dbReference type="EMBL" id="CAJFCJ010000014">
    <property type="protein sequence ID" value="CAD5121164.1"/>
    <property type="molecule type" value="Genomic_DNA"/>
</dbReference>
<comment type="caution">
    <text evidence="1">The sequence shown here is derived from an EMBL/GenBank/DDBJ whole genome shotgun (WGS) entry which is preliminary data.</text>
</comment>
<protein>
    <submittedName>
        <fullName evidence="1">DgyrCDS9699</fullName>
    </submittedName>
</protein>
<accession>A0A7I8VXQ7</accession>
<proteinExistence type="predicted"/>
<name>A0A7I8VXQ7_9ANNE</name>
<organism evidence="1 2">
    <name type="scientific">Dimorphilus gyrociliatus</name>
    <dbReference type="NCBI Taxonomy" id="2664684"/>
    <lineage>
        <taxon>Eukaryota</taxon>
        <taxon>Metazoa</taxon>
        <taxon>Spiralia</taxon>
        <taxon>Lophotrochozoa</taxon>
        <taxon>Annelida</taxon>
        <taxon>Polychaeta</taxon>
        <taxon>Polychaeta incertae sedis</taxon>
        <taxon>Dinophilidae</taxon>
        <taxon>Dimorphilus</taxon>
    </lineage>
</organism>
<evidence type="ECO:0000313" key="2">
    <source>
        <dbReference type="Proteomes" id="UP000549394"/>
    </source>
</evidence>